<sequence length="335" mass="37984">MFSRNISVNASVVASFDDLIAYHIVNACLGSACLMINVLLLFIFLSYPPFRRKYVLLILLCIGDSINSLATVLTGLNRIYLYSTAMRTLTLPVRNSLECASELWLIIKLIGDLLIPVCTFWMGVERFTAIMFPIFYRLSVDGKAVKFVFIPGISCIFVAVSMVIAFSIAANSDRPVHFYCGRKAAFGENFGTFIYLCNIVCNLASSILNGAAYLRARQLCKIQCRMQRQVAIIRYYLLISLLSTLLVSLPNAIALFQLYVQRVGDSVSKPASWLQTTNSGLHFFCYLILNREFRQRALIQLKLREPQEHSYSKCAQMWVYKKVCGDVKMRETEKI</sequence>
<organism evidence="2 3">
    <name type="scientific">Diploscapter pachys</name>
    <dbReference type="NCBI Taxonomy" id="2018661"/>
    <lineage>
        <taxon>Eukaryota</taxon>
        <taxon>Metazoa</taxon>
        <taxon>Ecdysozoa</taxon>
        <taxon>Nematoda</taxon>
        <taxon>Chromadorea</taxon>
        <taxon>Rhabditida</taxon>
        <taxon>Rhabditina</taxon>
        <taxon>Rhabditomorpha</taxon>
        <taxon>Rhabditoidea</taxon>
        <taxon>Rhabditidae</taxon>
        <taxon>Diploscapter</taxon>
    </lineage>
</organism>
<keyword evidence="1" id="KW-0812">Transmembrane</keyword>
<feature type="transmembrane region" description="Helical" evidence="1">
    <location>
        <begin position="20"/>
        <end position="47"/>
    </location>
</feature>
<dbReference type="InterPro" id="IPR019424">
    <property type="entry name" value="7TM_GPCR_Srsx"/>
</dbReference>
<dbReference type="PROSITE" id="PS51257">
    <property type="entry name" value="PROKAR_LIPOPROTEIN"/>
    <property type="match status" value="1"/>
</dbReference>
<dbReference type="AlphaFoldDB" id="A0A2A2L7W4"/>
<dbReference type="Gene3D" id="1.20.1070.10">
    <property type="entry name" value="Rhodopsin 7-helix transmembrane proteins"/>
    <property type="match status" value="1"/>
</dbReference>
<dbReference type="PANTHER" id="PTHR23360">
    <property type="entry name" value="G-PROTEIN COUPLED RECEPTORS FAMILY 1 PROFILE DOMAIN-CONTAINING PROTEIN-RELATED"/>
    <property type="match status" value="1"/>
</dbReference>
<feature type="transmembrane region" description="Helical" evidence="1">
    <location>
        <begin position="272"/>
        <end position="289"/>
    </location>
</feature>
<dbReference type="SUPFAM" id="SSF81321">
    <property type="entry name" value="Family A G protein-coupled receptor-like"/>
    <property type="match status" value="1"/>
</dbReference>
<dbReference type="Proteomes" id="UP000218231">
    <property type="component" value="Unassembled WGS sequence"/>
</dbReference>
<keyword evidence="3" id="KW-1185">Reference proteome</keyword>
<feature type="transmembrane region" description="Helical" evidence="1">
    <location>
        <begin position="54"/>
        <end position="83"/>
    </location>
</feature>
<dbReference type="OrthoDB" id="5835830at2759"/>
<accession>A0A2A2L7W4</accession>
<dbReference type="EMBL" id="LIAE01007072">
    <property type="protein sequence ID" value="PAV82262.1"/>
    <property type="molecule type" value="Genomic_DNA"/>
</dbReference>
<evidence type="ECO:0000313" key="2">
    <source>
        <dbReference type="EMBL" id="PAV82262.1"/>
    </source>
</evidence>
<dbReference type="InterPro" id="IPR047130">
    <property type="entry name" value="7TM_GPCR_Srsx_nematod"/>
</dbReference>
<protein>
    <recommendedName>
        <fullName evidence="4">G-protein coupled receptors family 1 profile domain-containing protein</fullName>
    </recommendedName>
</protein>
<feature type="transmembrane region" description="Helical" evidence="1">
    <location>
        <begin position="190"/>
        <end position="214"/>
    </location>
</feature>
<evidence type="ECO:0008006" key="4">
    <source>
        <dbReference type="Google" id="ProtNLM"/>
    </source>
</evidence>
<gene>
    <name evidence="2" type="ORF">WR25_24517</name>
</gene>
<dbReference type="Pfam" id="PF10320">
    <property type="entry name" value="7TM_GPCR_Srsx"/>
    <property type="match status" value="1"/>
</dbReference>
<feature type="transmembrane region" description="Helical" evidence="1">
    <location>
        <begin position="235"/>
        <end position="260"/>
    </location>
</feature>
<dbReference type="PANTHER" id="PTHR23360:SF29">
    <property type="entry name" value="G_PROTEIN_RECEP_F1_2 DOMAIN-CONTAINING PROTEIN"/>
    <property type="match status" value="1"/>
</dbReference>
<feature type="transmembrane region" description="Helical" evidence="1">
    <location>
        <begin position="145"/>
        <end position="170"/>
    </location>
</feature>
<keyword evidence="1" id="KW-0472">Membrane</keyword>
<keyword evidence="1" id="KW-1133">Transmembrane helix</keyword>
<name>A0A2A2L7W4_9BILA</name>
<evidence type="ECO:0000313" key="3">
    <source>
        <dbReference type="Proteomes" id="UP000218231"/>
    </source>
</evidence>
<evidence type="ECO:0000256" key="1">
    <source>
        <dbReference type="SAM" id="Phobius"/>
    </source>
</evidence>
<comment type="caution">
    <text evidence="2">The sequence shown here is derived from an EMBL/GenBank/DDBJ whole genome shotgun (WGS) entry which is preliminary data.</text>
</comment>
<feature type="transmembrane region" description="Helical" evidence="1">
    <location>
        <begin position="103"/>
        <end position="124"/>
    </location>
</feature>
<reference evidence="2 3" key="1">
    <citation type="journal article" date="2017" name="Curr. Biol.">
        <title>Genome architecture and evolution of a unichromosomal asexual nematode.</title>
        <authorList>
            <person name="Fradin H."/>
            <person name="Zegar C."/>
            <person name="Gutwein M."/>
            <person name="Lucas J."/>
            <person name="Kovtun M."/>
            <person name="Corcoran D."/>
            <person name="Baugh L.R."/>
            <person name="Kiontke K."/>
            <person name="Gunsalus K."/>
            <person name="Fitch D.H."/>
            <person name="Piano F."/>
        </authorList>
    </citation>
    <scope>NUCLEOTIDE SEQUENCE [LARGE SCALE GENOMIC DNA]</scope>
    <source>
        <strain evidence="2">PF1309</strain>
    </source>
</reference>
<proteinExistence type="predicted"/>